<accession>A0A2P4YWW0</accession>
<evidence type="ECO:0000256" key="3">
    <source>
        <dbReference type="ARBA" id="ARBA00022824"/>
    </source>
</evidence>
<evidence type="ECO:0000259" key="6">
    <source>
        <dbReference type="PROSITE" id="PS51914"/>
    </source>
</evidence>
<sequence>MNFIFGAILWGLLIFPALFQKCHGNKYRTNLDKYTKIYQYQTSEIELYFPNNDISENERENSLTKEDIKDLKPTKASDIKYSFMKLGGEEFLCDFKGFGKNDSLNLSEEINQSWDNMNSQIKNYIKKSKISWLMERCFIYTKKKDINNGIHVQVDTFEICVGISVRHKRQIIGKETSDNILESQFNIVGDYKPTEDTFYENGTIIQYYNPAIENLKGDSGYSASIEFKCSYNKSGISQVTEDVNKEFKPVIKIDFLSPSFCDWRIDESKNVTSLHKLESLLLPLENKCQNFTDSRFWNYELCNLYAVSQFKKDFSTQELKLFNLGIHPNTAQMLNITDDLEEYLSKNLISNIVNTLKPGRVSLLENTTTKIEPRNINELISGKYVHSKYVITVMLLNGTHCPENKRRRSIKLVFECPDNFESISDYFRIANVIEDSTCNYEMLIISPVICSHPLLMPPPIYKHGKVKCIPKNLIINKLTKDESTEHLLESRETKSEGGMVGISQVGSQFEAVNIEYINSIKKGSGTQHFFTLSDSPRIRNSNRTSPKFLVGQIVQHLWWNYYGVVVGWDWELNAPKQWADNIYQKYPSESRKKPHYLLLVHQKETLFNNSSPIESIPSNITHSYIPEIALKHIVPNSDSNNNFSSKKMVVNKYLNTYFSHWSEVHQRFIPNANSTLWKIYPRDFEKLNEKDEL</sequence>
<dbReference type="SUPFAM" id="SSF50911">
    <property type="entry name" value="Mannose 6-phosphate receptor domain"/>
    <property type="match status" value="1"/>
</dbReference>
<dbReference type="InterPro" id="IPR009011">
    <property type="entry name" value="Man6P_isomerase_rcpt-bd_dom_sf"/>
</dbReference>
<organism evidence="7 8">
    <name type="scientific">Cryptosporidium meleagridis</name>
    <dbReference type="NCBI Taxonomy" id="93969"/>
    <lineage>
        <taxon>Eukaryota</taxon>
        <taxon>Sar</taxon>
        <taxon>Alveolata</taxon>
        <taxon>Apicomplexa</taxon>
        <taxon>Conoidasida</taxon>
        <taxon>Coccidia</taxon>
        <taxon>Eucoccidiorida</taxon>
        <taxon>Eimeriorina</taxon>
        <taxon>Cryptosporidiidae</taxon>
        <taxon>Cryptosporidium</taxon>
    </lineage>
</organism>
<evidence type="ECO:0000313" key="8">
    <source>
        <dbReference type="Proteomes" id="UP000236928"/>
    </source>
</evidence>
<name>A0A2P4YWW0_9CRYT</name>
<dbReference type="Gene3D" id="2.70.130.10">
    <property type="entry name" value="Mannose-6-phosphate receptor binding domain"/>
    <property type="match status" value="1"/>
</dbReference>
<dbReference type="InterPro" id="IPR011722">
    <property type="entry name" value="Hemimethylated_DNA-bd_dom"/>
</dbReference>
<dbReference type="SMART" id="SM00992">
    <property type="entry name" value="YccV-like"/>
    <property type="match status" value="1"/>
</dbReference>
<evidence type="ECO:0000256" key="5">
    <source>
        <dbReference type="SAM" id="SignalP"/>
    </source>
</evidence>
<proteinExistence type="predicted"/>
<evidence type="ECO:0000313" key="7">
    <source>
        <dbReference type="EMBL" id="POM82186.1"/>
    </source>
</evidence>
<dbReference type="PROSITE" id="PS51914">
    <property type="entry name" value="MRH"/>
    <property type="match status" value="1"/>
</dbReference>
<evidence type="ECO:0000256" key="2">
    <source>
        <dbReference type="ARBA" id="ARBA00022729"/>
    </source>
</evidence>
<dbReference type="GO" id="GO:0030970">
    <property type="term" value="P:retrograde protein transport, ER to cytosol"/>
    <property type="evidence" value="ECO:0007669"/>
    <property type="project" value="TreeGrafter"/>
</dbReference>
<keyword evidence="3" id="KW-0256">Endoplasmic reticulum</keyword>
<keyword evidence="7" id="KW-0238">DNA-binding</keyword>
<gene>
    <name evidence="7" type="ORF">CmeUKMEL1_01135</name>
</gene>
<feature type="signal peptide" evidence="5">
    <location>
        <begin position="1"/>
        <end position="24"/>
    </location>
</feature>
<evidence type="ECO:0000256" key="1">
    <source>
        <dbReference type="ARBA" id="ARBA00004240"/>
    </source>
</evidence>
<dbReference type="OrthoDB" id="448954at2759"/>
<evidence type="ECO:0000256" key="4">
    <source>
        <dbReference type="ARBA" id="ARBA00023157"/>
    </source>
</evidence>
<dbReference type="EMBL" id="JIBK01000002">
    <property type="protein sequence ID" value="POM82186.1"/>
    <property type="molecule type" value="Genomic_DNA"/>
</dbReference>
<dbReference type="GO" id="GO:0030968">
    <property type="term" value="P:endoplasmic reticulum unfolded protein response"/>
    <property type="evidence" value="ECO:0007669"/>
    <property type="project" value="InterPro"/>
</dbReference>
<comment type="subcellular location">
    <subcellularLocation>
        <location evidence="1">Endoplasmic reticulum</location>
    </subcellularLocation>
</comment>
<dbReference type="Proteomes" id="UP000236928">
    <property type="component" value="Unassembled WGS sequence"/>
</dbReference>
<dbReference type="VEuPathDB" id="CryptoDB:CmeUKMEL1_01135"/>
<dbReference type="GO" id="GO:0005788">
    <property type="term" value="C:endoplasmic reticulum lumen"/>
    <property type="evidence" value="ECO:0007669"/>
    <property type="project" value="TreeGrafter"/>
</dbReference>
<dbReference type="PANTHER" id="PTHR15414:SF0">
    <property type="entry name" value="ENDOPLASMIC RETICULUM LECTIN 1"/>
    <property type="match status" value="1"/>
</dbReference>
<dbReference type="GO" id="GO:0003677">
    <property type="term" value="F:DNA binding"/>
    <property type="evidence" value="ECO:0007669"/>
    <property type="project" value="UniProtKB-KW"/>
</dbReference>
<keyword evidence="4" id="KW-1015">Disulfide bond</keyword>
<dbReference type="InterPro" id="IPR044865">
    <property type="entry name" value="MRH_dom"/>
</dbReference>
<dbReference type="PANTHER" id="PTHR15414">
    <property type="entry name" value="OS-9-RELATED"/>
    <property type="match status" value="1"/>
</dbReference>
<dbReference type="AlphaFoldDB" id="A0A2P4YWW0"/>
<dbReference type="NCBIfam" id="TIGR02097">
    <property type="entry name" value="yccV"/>
    <property type="match status" value="1"/>
</dbReference>
<dbReference type="Gene3D" id="2.30.30.390">
    <property type="entry name" value="Hemimethylated DNA-binding domain"/>
    <property type="match status" value="1"/>
</dbReference>
<feature type="domain" description="MRH" evidence="6">
    <location>
        <begin position="286"/>
        <end position="452"/>
    </location>
</feature>
<keyword evidence="8" id="KW-1185">Reference proteome</keyword>
<dbReference type="SUPFAM" id="SSF141255">
    <property type="entry name" value="YccV-like"/>
    <property type="match status" value="1"/>
</dbReference>
<protein>
    <submittedName>
        <fullName evidence="7">Hemimethylated DNA-binding protein YccV like family protein</fullName>
    </submittedName>
</protein>
<feature type="chain" id="PRO_5015155765" evidence="5">
    <location>
        <begin position="25"/>
        <end position="693"/>
    </location>
</feature>
<reference evidence="7 8" key="1">
    <citation type="submission" date="2014-04" db="EMBL/GenBank/DDBJ databases">
        <title>Comparative Genomics of Cryptosporidium Species.</title>
        <authorList>
            <person name="Silva J.C."/>
            <person name="Su Q."/>
            <person name="Chalmers R."/>
            <person name="Chibucos M.C."/>
            <person name="Elwin K."/>
            <person name="Godinez A."/>
            <person name="Guo F."/>
            <person name="Huynh K."/>
            <person name="Orvis J."/>
            <person name="Ott S."/>
            <person name="Sadzewicz L."/>
            <person name="Sengamalay N."/>
            <person name="Shetty A."/>
            <person name="Sun M."/>
            <person name="Tallon L."/>
            <person name="Xiao L."/>
            <person name="Zhang H."/>
            <person name="Fraser C.M."/>
            <person name="Zhu G."/>
            <person name="Kissinger J."/>
            <person name="Widmer G."/>
        </authorList>
    </citation>
    <scope>NUCLEOTIDE SEQUENCE [LARGE SCALE GENOMIC DNA]</scope>
    <source>
        <strain evidence="7 8">UKMEL1</strain>
    </source>
</reference>
<dbReference type="Pfam" id="PF08755">
    <property type="entry name" value="YccV-like"/>
    <property type="match status" value="1"/>
</dbReference>
<comment type="caution">
    <text evidence="7">The sequence shown here is derived from an EMBL/GenBank/DDBJ whole genome shotgun (WGS) entry which is preliminary data.</text>
</comment>
<keyword evidence="2 5" id="KW-0732">Signal</keyword>
<dbReference type="InterPro" id="IPR045149">
    <property type="entry name" value="OS-9-like"/>
</dbReference>
<dbReference type="InterPro" id="IPR036623">
    <property type="entry name" value="Hemimethylated_DNA-bd_sf"/>
</dbReference>